<dbReference type="SUPFAM" id="SSF53850">
    <property type="entry name" value="Periplasmic binding protein-like II"/>
    <property type="match status" value="1"/>
</dbReference>
<dbReference type="AlphaFoldDB" id="A0A7M1STU5"/>
<dbReference type="KEGG" id="halt:IM660_00795"/>
<sequence length="449" mass="48286">MAVHSSHASRRWLGIGIAALASLGLVACSSSDPGGAAPGDGGDEGGVTTVTLWAWYPEVQQVVDVFNENHDDVQVDLVNAGVGEDAYAKLRTALESGTGAPDVIQMELSELPSFQVMDGLLDIAPHGANDVAGDYPDWVWEQVSQDGAVYAIPVDAGPIASMYRADLYDEYGLEPAQTWDEYRANAQALQAADPDLYISAFQIGNASNLVGLIQQAGGEPYGYDFENPEDVTIDFDNEITRRVLNYWGDLIDEGLVAAQPYHSTEWDNGIATGAYLTTIEAAWRPGYLSNVADSTAGQWRVAPIPQWEEGDDLQGNHGGSTFAVTSQTDSPEASAQVAIEIFGSDEPWEVGIEEAFLFPVYNPVAQSEEFLERPYEFFGGESANEVFVPAAQSVSPLEFTPFDSFAKSTINEQVAAAIAGEQTMDEAAAEIQRILVEYAQSVGMTVTEP</sequence>
<dbReference type="PANTHER" id="PTHR43649">
    <property type="entry name" value="ARABINOSE-BINDING PROTEIN-RELATED"/>
    <property type="match status" value="1"/>
</dbReference>
<dbReference type="Proteomes" id="UP000593758">
    <property type="component" value="Chromosome"/>
</dbReference>
<dbReference type="Pfam" id="PF01547">
    <property type="entry name" value="SBP_bac_1"/>
    <property type="match status" value="1"/>
</dbReference>
<gene>
    <name evidence="1" type="ORF">IM660_00795</name>
</gene>
<dbReference type="InterPro" id="IPR006059">
    <property type="entry name" value="SBP"/>
</dbReference>
<dbReference type="Gene3D" id="3.40.190.10">
    <property type="entry name" value="Periplasmic binding protein-like II"/>
    <property type="match status" value="1"/>
</dbReference>
<name>A0A7M1STU5_9MICO</name>
<evidence type="ECO:0000313" key="2">
    <source>
        <dbReference type="Proteomes" id="UP000593758"/>
    </source>
</evidence>
<reference evidence="1 2" key="1">
    <citation type="submission" date="2020-10" db="EMBL/GenBank/DDBJ databases">
        <title>Haloactinobacterium sp. RN3S43, a bacterium isolated from saline soil.</title>
        <authorList>
            <person name="Sun J.-Q."/>
        </authorList>
    </citation>
    <scope>NUCLEOTIDE SEQUENCE [LARGE SCALE GENOMIC DNA]</scope>
    <source>
        <strain evidence="1 2">RN3S43</strain>
    </source>
</reference>
<organism evidence="1 2">
    <name type="scientific">Ruania alkalisoli</name>
    <dbReference type="NCBI Taxonomy" id="2779775"/>
    <lineage>
        <taxon>Bacteria</taxon>
        <taxon>Bacillati</taxon>
        <taxon>Actinomycetota</taxon>
        <taxon>Actinomycetes</taxon>
        <taxon>Micrococcales</taxon>
        <taxon>Ruaniaceae</taxon>
        <taxon>Ruania</taxon>
    </lineage>
</organism>
<evidence type="ECO:0000313" key="1">
    <source>
        <dbReference type="EMBL" id="QOR70891.1"/>
    </source>
</evidence>
<keyword evidence="2" id="KW-1185">Reference proteome</keyword>
<proteinExistence type="predicted"/>
<dbReference type="PANTHER" id="PTHR43649:SF14">
    <property type="entry name" value="BLR3389 PROTEIN"/>
    <property type="match status" value="1"/>
</dbReference>
<dbReference type="RefSeq" id="WP_193497563.1">
    <property type="nucleotide sequence ID" value="NZ_CP063169.1"/>
</dbReference>
<protein>
    <submittedName>
        <fullName evidence="1">Extracellular solute-binding protein</fullName>
    </submittedName>
</protein>
<accession>A0A7M1STU5</accession>
<dbReference type="InterPro" id="IPR050490">
    <property type="entry name" value="Bact_solute-bd_prot1"/>
</dbReference>
<dbReference type="EMBL" id="CP063169">
    <property type="protein sequence ID" value="QOR70891.1"/>
    <property type="molecule type" value="Genomic_DNA"/>
</dbReference>